<dbReference type="EMBL" id="SEYY01000922">
    <property type="protein sequence ID" value="KAB7506252.1"/>
    <property type="molecule type" value="Genomic_DNA"/>
</dbReference>
<dbReference type="PROSITE" id="PS50174">
    <property type="entry name" value="G_PATCH"/>
    <property type="match status" value="1"/>
</dbReference>
<protein>
    <submittedName>
        <fullName evidence="3">PIN2/TERF1-interacting telomerase inhibitor 1</fullName>
    </submittedName>
</protein>
<dbReference type="OrthoDB" id="29523at2759"/>
<dbReference type="InterPro" id="IPR000467">
    <property type="entry name" value="G_patch_dom"/>
</dbReference>
<dbReference type="PANTHER" id="PTHR23149:SF27">
    <property type="entry name" value="PIN2_TERF1-INTERACTING TELOMERASE INHIBITOR 1"/>
    <property type="match status" value="1"/>
</dbReference>
<feature type="region of interest" description="Disordered" evidence="1">
    <location>
        <begin position="161"/>
        <end position="186"/>
    </location>
</feature>
<evidence type="ECO:0000313" key="4">
    <source>
        <dbReference type="Proteomes" id="UP000326759"/>
    </source>
</evidence>
<proteinExistence type="predicted"/>
<feature type="region of interest" description="Disordered" evidence="1">
    <location>
        <begin position="41"/>
        <end position="117"/>
    </location>
</feature>
<dbReference type="GO" id="GO:0003676">
    <property type="term" value="F:nucleic acid binding"/>
    <property type="evidence" value="ECO:0007669"/>
    <property type="project" value="InterPro"/>
</dbReference>
<dbReference type="GO" id="GO:0010521">
    <property type="term" value="F:telomerase inhibitor activity"/>
    <property type="evidence" value="ECO:0007669"/>
    <property type="project" value="TreeGrafter"/>
</dbReference>
<dbReference type="GO" id="GO:0005730">
    <property type="term" value="C:nucleolus"/>
    <property type="evidence" value="ECO:0007669"/>
    <property type="project" value="TreeGrafter"/>
</dbReference>
<feature type="compositionally biased region" description="Basic and acidic residues" evidence="1">
    <location>
        <begin position="102"/>
        <end position="117"/>
    </location>
</feature>
<keyword evidence="4" id="KW-1185">Reference proteome</keyword>
<reference evidence="3 4" key="1">
    <citation type="journal article" date="2019" name="PLoS Biol.">
        <title>Sex chromosomes control vertical transmission of feminizing Wolbachia symbionts in an isopod.</title>
        <authorList>
            <person name="Becking T."/>
            <person name="Chebbi M.A."/>
            <person name="Giraud I."/>
            <person name="Moumen B."/>
            <person name="Laverre T."/>
            <person name="Caubet Y."/>
            <person name="Peccoud J."/>
            <person name="Gilbert C."/>
            <person name="Cordaux R."/>
        </authorList>
    </citation>
    <scope>NUCLEOTIDE SEQUENCE [LARGE SCALE GENOMIC DNA]</scope>
    <source>
        <strain evidence="3">ANa2</strain>
        <tissue evidence="3">Whole body excluding digestive tract and cuticle</tissue>
    </source>
</reference>
<dbReference type="PANTHER" id="PTHR23149">
    <property type="entry name" value="G PATCH DOMAIN CONTAINING PROTEIN"/>
    <property type="match status" value="1"/>
</dbReference>
<dbReference type="AlphaFoldDB" id="A0A5N5TI71"/>
<evidence type="ECO:0000256" key="1">
    <source>
        <dbReference type="SAM" id="MobiDB-lite"/>
    </source>
</evidence>
<feature type="compositionally biased region" description="Low complexity" evidence="1">
    <location>
        <begin position="87"/>
        <end position="98"/>
    </location>
</feature>
<dbReference type="InterPro" id="IPR050656">
    <property type="entry name" value="PINX1"/>
</dbReference>
<name>A0A5N5TI71_9CRUS</name>
<evidence type="ECO:0000313" key="3">
    <source>
        <dbReference type="EMBL" id="KAB7506252.1"/>
    </source>
</evidence>
<comment type="caution">
    <text evidence="3">The sequence shown here is derived from an EMBL/GenBank/DDBJ whole genome shotgun (WGS) entry which is preliminary data.</text>
</comment>
<feature type="compositionally biased region" description="Basic and acidic residues" evidence="1">
    <location>
        <begin position="161"/>
        <end position="177"/>
    </location>
</feature>
<evidence type="ECO:0000259" key="2">
    <source>
        <dbReference type="PROSITE" id="PS50174"/>
    </source>
</evidence>
<dbReference type="Proteomes" id="UP000326759">
    <property type="component" value="Unassembled WGS sequence"/>
</dbReference>
<sequence length="200" mass="22531">MPMLAEPRKKSKLTLNPRGTLWANDENKFGQKLLEKMGWAKGKGLGKNEQGVKNPIRVSGNSDNKGMGFSGNPDLTTDHYENFEDVLASLNSANNSDSSDSESEKDSNNLKNIESLEMKSKNSRARVHYSKFTRGKDLSLYNENDLASVLGTKKILKRKRNNEMKNEEQNESIKEVINEETGEESDVKETFTYYSGNIKV</sequence>
<feature type="domain" description="G-patch" evidence="2">
    <location>
        <begin position="26"/>
        <end position="72"/>
    </location>
</feature>
<dbReference type="Pfam" id="PF01585">
    <property type="entry name" value="G-patch"/>
    <property type="match status" value="1"/>
</dbReference>
<organism evidence="3 4">
    <name type="scientific">Armadillidium nasatum</name>
    <dbReference type="NCBI Taxonomy" id="96803"/>
    <lineage>
        <taxon>Eukaryota</taxon>
        <taxon>Metazoa</taxon>
        <taxon>Ecdysozoa</taxon>
        <taxon>Arthropoda</taxon>
        <taxon>Crustacea</taxon>
        <taxon>Multicrustacea</taxon>
        <taxon>Malacostraca</taxon>
        <taxon>Eumalacostraca</taxon>
        <taxon>Peracarida</taxon>
        <taxon>Isopoda</taxon>
        <taxon>Oniscidea</taxon>
        <taxon>Crinocheta</taxon>
        <taxon>Armadillidiidae</taxon>
        <taxon>Armadillidium</taxon>
    </lineage>
</organism>
<dbReference type="SMART" id="SM00443">
    <property type="entry name" value="G_patch"/>
    <property type="match status" value="1"/>
</dbReference>
<accession>A0A5N5TI71</accession>
<gene>
    <name evidence="3" type="primary">Pinx1</name>
    <name evidence="3" type="ORF">Anas_02034</name>
</gene>